<evidence type="ECO:0000313" key="4">
    <source>
        <dbReference type="Proteomes" id="UP000007322"/>
    </source>
</evidence>
<dbReference type="VEuPathDB" id="FungiDB:MYCTH_2299302"/>
<protein>
    <submittedName>
        <fullName evidence="3">Uncharacterized protein</fullName>
    </submittedName>
</protein>
<dbReference type="EMBL" id="CP003002">
    <property type="protein sequence ID" value="AEO55450.1"/>
    <property type="molecule type" value="Genomic_DNA"/>
</dbReference>
<accession>G2Q5B0</accession>
<keyword evidence="2" id="KW-1133">Transmembrane helix</keyword>
<dbReference type="RefSeq" id="XP_003660695.1">
    <property type="nucleotide sequence ID" value="XM_003660647.1"/>
</dbReference>
<reference evidence="3 4" key="1">
    <citation type="journal article" date="2011" name="Nat. Biotechnol.">
        <title>Comparative genomic analysis of the thermophilic biomass-degrading fungi Myceliophthora thermophila and Thielavia terrestris.</title>
        <authorList>
            <person name="Berka R.M."/>
            <person name="Grigoriev I.V."/>
            <person name="Otillar R."/>
            <person name="Salamov A."/>
            <person name="Grimwood J."/>
            <person name="Reid I."/>
            <person name="Ishmael N."/>
            <person name="John T."/>
            <person name="Darmond C."/>
            <person name="Moisan M.-C."/>
            <person name="Henrissat B."/>
            <person name="Coutinho P.M."/>
            <person name="Lombard V."/>
            <person name="Natvig D.O."/>
            <person name="Lindquist E."/>
            <person name="Schmutz J."/>
            <person name="Lucas S."/>
            <person name="Harris P."/>
            <person name="Powlowski J."/>
            <person name="Bellemare A."/>
            <person name="Taylor D."/>
            <person name="Butler G."/>
            <person name="de Vries R.P."/>
            <person name="Allijn I.E."/>
            <person name="van den Brink J."/>
            <person name="Ushinsky S."/>
            <person name="Storms R."/>
            <person name="Powell A.J."/>
            <person name="Paulsen I.T."/>
            <person name="Elbourne L.D.H."/>
            <person name="Baker S.E."/>
            <person name="Magnuson J."/>
            <person name="LaBoissiere S."/>
            <person name="Clutterbuck A.J."/>
            <person name="Martinez D."/>
            <person name="Wogulis M."/>
            <person name="de Leon A.L."/>
            <person name="Rey M.W."/>
            <person name="Tsang A."/>
        </authorList>
    </citation>
    <scope>NUCLEOTIDE SEQUENCE [LARGE SCALE GENOMIC DNA]</scope>
    <source>
        <strain evidence="4">ATCC 42464 / BCRC 31852 / DSM 1799</strain>
    </source>
</reference>
<evidence type="ECO:0000256" key="1">
    <source>
        <dbReference type="SAM" id="MobiDB-lite"/>
    </source>
</evidence>
<feature type="transmembrane region" description="Helical" evidence="2">
    <location>
        <begin position="12"/>
        <end position="35"/>
    </location>
</feature>
<dbReference type="InParanoid" id="G2Q5B0"/>
<organism evidence="3 4">
    <name type="scientific">Thermothelomyces thermophilus (strain ATCC 42464 / BCRC 31852 / DSM 1799)</name>
    <name type="common">Sporotrichum thermophile</name>
    <dbReference type="NCBI Taxonomy" id="573729"/>
    <lineage>
        <taxon>Eukaryota</taxon>
        <taxon>Fungi</taxon>
        <taxon>Dikarya</taxon>
        <taxon>Ascomycota</taxon>
        <taxon>Pezizomycotina</taxon>
        <taxon>Sordariomycetes</taxon>
        <taxon>Sordariomycetidae</taxon>
        <taxon>Sordariales</taxon>
        <taxon>Chaetomiaceae</taxon>
        <taxon>Thermothelomyces</taxon>
    </lineage>
</organism>
<dbReference type="AlphaFoldDB" id="G2Q5B0"/>
<evidence type="ECO:0000313" key="3">
    <source>
        <dbReference type="EMBL" id="AEO55450.1"/>
    </source>
</evidence>
<dbReference type="Proteomes" id="UP000007322">
    <property type="component" value="Chromosome 1"/>
</dbReference>
<evidence type="ECO:0000256" key="2">
    <source>
        <dbReference type="SAM" id="Phobius"/>
    </source>
</evidence>
<keyword evidence="2" id="KW-0472">Membrane</keyword>
<dbReference type="KEGG" id="mtm:MYCTH_2299302"/>
<name>G2Q5B0_THET4</name>
<keyword evidence="4" id="KW-1185">Reference proteome</keyword>
<proteinExistence type="predicted"/>
<feature type="compositionally biased region" description="Low complexity" evidence="1">
    <location>
        <begin position="105"/>
        <end position="130"/>
    </location>
</feature>
<keyword evidence="2" id="KW-0812">Transmembrane</keyword>
<sequence>MAPSRPTDPEPAMDVIAFIVLGLQIAAETIMFLAFGPVVVFAIFTTALASVGLAVWVLYVYAEVLVTTIYEWLHDWIYPNKYKMYDEQVLAEYARELRDPQTPASTESSISNGSTPSTPSSTSRSFPPVSRYLSPGDVGPRRRRSTTVATAPYLDEWVDSHVDVVETGSYPRRFSGISGPPPSWLNRRWREVPRLDLTVPPITAEEVECLSPM</sequence>
<dbReference type="GeneID" id="11513078"/>
<feature type="transmembrane region" description="Helical" evidence="2">
    <location>
        <begin position="41"/>
        <end position="62"/>
    </location>
</feature>
<dbReference type="HOGENOM" id="CLU_1295196_0_0_1"/>
<feature type="region of interest" description="Disordered" evidence="1">
    <location>
        <begin position="101"/>
        <end position="145"/>
    </location>
</feature>
<gene>
    <name evidence="3" type="ORF">MYCTH_2299302</name>
</gene>